<keyword evidence="1" id="KW-0472">Membrane</keyword>
<feature type="transmembrane region" description="Helical" evidence="1">
    <location>
        <begin position="80"/>
        <end position="104"/>
    </location>
</feature>
<accession>A0A8S9INH2</accession>
<dbReference type="AlphaFoldDB" id="A0A8S9INH2"/>
<name>A0A8S9INH2_BRACR</name>
<evidence type="ECO:0000313" key="2">
    <source>
        <dbReference type="EMBL" id="KAF2571384.1"/>
    </source>
</evidence>
<keyword evidence="1" id="KW-1133">Transmembrane helix</keyword>
<keyword evidence="1" id="KW-0812">Transmembrane</keyword>
<feature type="transmembrane region" description="Helical" evidence="1">
    <location>
        <begin position="38"/>
        <end position="59"/>
    </location>
</feature>
<sequence>MLRLLPSTQIEVAISAMDSDAGSSLACRHRSVSSPSLYFSFLYASFVNFLQVCVLNLGFFSSTFVHGCANRRQCHIQASWLLFLTCSPSLFVTAAILPDLTFVYCADTAISSPTNVQLSDLWLSSSSWALTSLPTGKILRCGEQGFPISASRDSSVRSMGLGGSELYSSISTVNLLLSEVLKIHLLLLTVPFTTITKPGVCSYFHSRTDSAKSRQTAALFHRCKGGSVLFICSPPSMLERGTLSVSFNSDISTASIATYLISRQGPGEIFLHILLLKGDNCSTKISLYKR</sequence>
<reference evidence="2" key="1">
    <citation type="submission" date="2019-12" db="EMBL/GenBank/DDBJ databases">
        <title>Genome sequencing and annotation of Brassica cretica.</title>
        <authorList>
            <person name="Studholme D.J."/>
            <person name="Sarris P.F."/>
        </authorList>
    </citation>
    <scope>NUCLEOTIDE SEQUENCE</scope>
    <source>
        <strain evidence="2">PFS-102/07</strain>
        <tissue evidence="2">Leaf</tissue>
    </source>
</reference>
<organism evidence="2">
    <name type="scientific">Brassica cretica</name>
    <name type="common">Mustard</name>
    <dbReference type="NCBI Taxonomy" id="69181"/>
    <lineage>
        <taxon>Eukaryota</taxon>
        <taxon>Viridiplantae</taxon>
        <taxon>Streptophyta</taxon>
        <taxon>Embryophyta</taxon>
        <taxon>Tracheophyta</taxon>
        <taxon>Spermatophyta</taxon>
        <taxon>Magnoliopsida</taxon>
        <taxon>eudicotyledons</taxon>
        <taxon>Gunneridae</taxon>
        <taxon>Pentapetalae</taxon>
        <taxon>rosids</taxon>
        <taxon>malvids</taxon>
        <taxon>Brassicales</taxon>
        <taxon>Brassicaceae</taxon>
        <taxon>Brassiceae</taxon>
        <taxon>Brassica</taxon>
    </lineage>
</organism>
<evidence type="ECO:0000256" key="1">
    <source>
        <dbReference type="SAM" id="Phobius"/>
    </source>
</evidence>
<dbReference type="EMBL" id="QGKY02001015">
    <property type="protein sequence ID" value="KAF2571384.1"/>
    <property type="molecule type" value="Genomic_DNA"/>
</dbReference>
<protein>
    <submittedName>
        <fullName evidence="2">Uncharacterized protein</fullName>
    </submittedName>
</protein>
<comment type="caution">
    <text evidence="2">The sequence shown here is derived from an EMBL/GenBank/DDBJ whole genome shotgun (WGS) entry which is preliminary data.</text>
</comment>
<proteinExistence type="predicted"/>
<gene>
    <name evidence="2" type="ORF">F2Q70_00001769</name>
</gene>